<dbReference type="PROSITE" id="PS00387">
    <property type="entry name" value="PPASE"/>
    <property type="match status" value="1"/>
</dbReference>
<evidence type="ECO:0000256" key="5">
    <source>
        <dbReference type="ARBA" id="ARBA00022842"/>
    </source>
</evidence>
<dbReference type="HAMAP" id="MF_00209">
    <property type="entry name" value="Inorganic_PPase"/>
    <property type="match status" value="1"/>
</dbReference>
<feature type="binding site" evidence="7">
    <location>
        <position position="104"/>
    </location>
    <ligand>
        <name>Mg(2+)</name>
        <dbReference type="ChEBI" id="CHEBI:18420"/>
        <label>1</label>
    </ligand>
</feature>
<dbReference type="RefSeq" id="WP_087152338.1">
    <property type="nucleotide sequence ID" value="NZ_VMSO01000017.1"/>
</dbReference>
<proteinExistence type="inferred from homology"/>
<dbReference type="CDD" id="cd00412">
    <property type="entry name" value="pyrophosphatase"/>
    <property type="match status" value="1"/>
</dbReference>
<comment type="cofactor">
    <cofactor evidence="1 7">
        <name>Mg(2+)</name>
        <dbReference type="ChEBI" id="CHEBI:18420"/>
    </cofactor>
</comment>
<comment type="caution">
    <text evidence="8">The sequence shown here is derived from an EMBL/GenBank/DDBJ whole genome shotgun (WGS) entry which is preliminary data.</text>
</comment>
<organism evidence="8 9">
    <name type="scientific">Mediterraneibacter catenae</name>
    <dbReference type="NCBI Taxonomy" id="2594882"/>
    <lineage>
        <taxon>Bacteria</taxon>
        <taxon>Bacillati</taxon>
        <taxon>Bacillota</taxon>
        <taxon>Clostridia</taxon>
        <taxon>Lachnospirales</taxon>
        <taxon>Lachnospiraceae</taxon>
        <taxon>Mediterraneibacter</taxon>
    </lineage>
</organism>
<dbReference type="Gene3D" id="3.90.80.10">
    <property type="entry name" value="Inorganic pyrophosphatase"/>
    <property type="match status" value="1"/>
</dbReference>
<evidence type="ECO:0000313" key="9">
    <source>
        <dbReference type="Proteomes" id="UP000322025"/>
    </source>
</evidence>
<dbReference type="AlphaFoldDB" id="A0A5M9HUR8"/>
<dbReference type="InterPro" id="IPR008162">
    <property type="entry name" value="Pyrophosphatase"/>
</dbReference>
<reference evidence="8" key="1">
    <citation type="submission" date="2019-07" db="EMBL/GenBank/DDBJ databases">
        <authorList>
            <person name="Wongkuna S."/>
            <person name="Scaria J."/>
        </authorList>
    </citation>
    <scope>NUCLEOTIDE SEQUENCE [LARGE SCALE GENOMIC DNA]</scope>
    <source>
        <strain evidence="8">SW178</strain>
    </source>
</reference>
<keyword evidence="3 7" id="KW-0479">Metal-binding</keyword>
<feature type="binding site" evidence="7">
    <location>
        <position position="31"/>
    </location>
    <ligand>
        <name>substrate</name>
    </ligand>
</feature>
<dbReference type="EC" id="3.6.1.1" evidence="7"/>
<evidence type="ECO:0000256" key="4">
    <source>
        <dbReference type="ARBA" id="ARBA00022801"/>
    </source>
</evidence>
<comment type="subcellular location">
    <subcellularLocation>
        <location evidence="7">Cytoplasm</location>
    </subcellularLocation>
</comment>
<keyword evidence="9" id="KW-1185">Reference proteome</keyword>
<keyword evidence="5 7" id="KW-0460">Magnesium</keyword>
<evidence type="ECO:0000256" key="6">
    <source>
        <dbReference type="ARBA" id="ARBA00047820"/>
    </source>
</evidence>
<dbReference type="GO" id="GO:0005737">
    <property type="term" value="C:cytoplasm"/>
    <property type="evidence" value="ECO:0007669"/>
    <property type="project" value="UniProtKB-SubCell"/>
</dbReference>
<evidence type="ECO:0000256" key="7">
    <source>
        <dbReference type="HAMAP-Rule" id="MF_00209"/>
    </source>
</evidence>
<accession>A0A5M9HUR8</accession>
<evidence type="ECO:0000313" key="8">
    <source>
        <dbReference type="EMBL" id="KAA8500740.1"/>
    </source>
</evidence>
<dbReference type="OrthoDB" id="5187599at2"/>
<dbReference type="EMBL" id="VMSO01000017">
    <property type="protein sequence ID" value="KAA8500740.1"/>
    <property type="molecule type" value="Genomic_DNA"/>
</dbReference>
<evidence type="ECO:0000256" key="3">
    <source>
        <dbReference type="ARBA" id="ARBA00022723"/>
    </source>
</evidence>
<keyword evidence="2 7" id="KW-0963">Cytoplasm</keyword>
<comment type="catalytic activity">
    <reaction evidence="6 7">
        <text>diphosphate + H2O = 2 phosphate + H(+)</text>
        <dbReference type="Rhea" id="RHEA:24576"/>
        <dbReference type="ChEBI" id="CHEBI:15377"/>
        <dbReference type="ChEBI" id="CHEBI:15378"/>
        <dbReference type="ChEBI" id="CHEBI:33019"/>
        <dbReference type="ChEBI" id="CHEBI:43474"/>
        <dbReference type="EC" id="3.6.1.1"/>
    </reaction>
</comment>
<feature type="binding site" evidence="7">
    <location>
        <position position="72"/>
    </location>
    <ligand>
        <name>Mg(2+)</name>
        <dbReference type="ChEBI" id="CHEBI:18420"/>
        <label>1</label>
    </ligand>
</feature>
<feature type="binding site" evidence="7">
    <location>
        <position position="57"/>
    </location>
    <ligand>
        <name>substrate</name>
    </ligand>
</feature>
<dbReference type="InterPro" id="IPR036649">
    <property type="entry name" value="Pyrophosphatase_sf"/>
</dbReference>
<feature type="binding site" evidence="7">
    <location>
        <position position="141"/>
    </location>
    <ligand>
        <name>substrate</name>
    </ligand>
</feature>
<feature type="binding site" evidence="7">
    <location>
        <position position="67"/>
    </location>
    <ligand>
        <name>Mg(2+)</name>
        <dbReference type="ChEBI" id="CHEBI:18420"/>
        <label>1</label>
    </ligand>
</feature>
<gene>
    <name evidence="7" type="primary">ppa</name>
    <name evidence="8" type="ORF">FNY66_11695</name>
</gene>
<dbReference type="FunFam" id="3.90.80.10:FF:000003">
    <property type="entry name" value="Inorganic pyrophosphatase"/>
    <property type="match status" value="1"/>
</dbReference>
<dbReference type="Pfam" id="PF00719">
    <property type="entry name" value="Pyrophosphatase"/>
    <property type="match status" value="1"/>
</dbReference>
<dbReference type="GO" id="GO:0000287">
    <property type="term" value="F:magnesium ion binding"/>
    <property type="evidence" value="ECO:0007669"/>
    <property type="project" value="UniProtKB-UniRule"/>
</dbReference>
<evidence type="ECO:0000256" key="1">
    <source>
        <dbReference type="ARBA" id="ARBA00001946"/>
    </source>
</evidence>
<comment type="function">
    <text evidence="7">Catalyzes the hydrolysis of inorganic pyrophosphate (PPi) forming two phosphate ions.</text>
</comment>
<feature type="binding site" evidence="7">
    <location>
        <position position="72"/>
    </location>
    <ligand>
        <name>Mg(2+)</name>
        <dbReference type="ChEBI" id="CHEBI:18420"/>
        <label>2</label>
    </ligand>
</feature>
<comment type="similarity">
    <text evidence="7">Belongs to the PPase family.</text>
</comment>
<name>A0A5M9HUR8_9FIRM</name>
<evidence type="ECO:0000256" key="2">
    <source>
        <dbReference type="ARBA" id="ARBA00022490"/>
    </source>
</evidence>
<comment type="subunit">
    <text evidence="7">Homohexamer.</text>
</comment>
<dbReference type="PANTHER" id="PTHR10286">
    <property type="entry name" value="INORGANIC PYROPHOSPHATASE"/>
    <property type="match status" value="1"/>
</dbReference>
<dbReference type="SUPFAM" id="SSF50324">
    <property type="entry name" value="Inorganic pyrophosphatase"/>
    <property type="match status" value="1"/>
</dbReference>
<protein>
    <recommendedName>
        <fullName evidence="7">Inorganic pyrophosphatase</fullName>
        <ecNumber evidence="7">3.6.1.1</ecNumber>
    </recommendedName>
    <alternativeName>
        <fullName evidence="7">Pyrophosphate phospho-hydrolase</fullName>
        <shortName evidence="7">PPase</shortName>
    </alternativeName>
</protein>
<dbReference type="Proteomes" id="UP000322025">
    <property type="component" value="Unassembled WGS sequence"/>
</dbReference>
<dbReference type="GO" id="GO:0006796">
    <property type="term" value="P:phosphate-containing compound metabolic process"/>
    <property type="evidence" value="ECO:0007669"/>
    <property type="project" value="InterPro"/>
</dbReference>
<dbReference type="GO" id="GO:0004427">
    <property type="term" value="F:inorganic diphosphate phosphatase activity"/>
    <property type="evidence" value="ECO:0007669"/>
    <property type="project" value="UniProtKB-UniRule"/>
</dbReference>
<feature type="binding site" evidence="7">
    <location>
        <position position="45"/>
    </location>
    <ligand>
        <name>substrate</name>
    </ligand>
</feature>
<keyword evidence="4 7" id="KW-0378">Hydrolase</keyword>
<sequence>MGNIWHDINEDRIFPTDFISVIEISKGSKKKYELDKETGLIILDRVLYTSTHYPMNYGFIPRTLGDDGDPLDVLVMCSEPLEPMTLVRCYPIGVMKMTDGGAGDEKIIAIPWADPTYEAYTDISELPKHIFDEIRHFFSVYKDLEGKKTAVNEFEGALGAVQVIEECIDRYKEKYGAQAENAVAGDNTEEK</sequence>